<dbReference type="SMART" id="SM00034">
    <property type="entry name" value="CLECT"/>
    <property type="match status" value="1"/>
</dbReference>
<dbReference type="Gene3D" id="3.10.100.10">
    <property type="entry name" value="Mannose-Binding Protein A, subunit A"/>
    <property type="match status" value="1"/>
</dbReference>
<evidence type="ECO:0000259" key="2">
    <source>
        <dbReference type="PROSITE" id="PS50041"/>
    </source>
</evidence>
<dbReference type="PROSITE" id="PS50041">
    <property type="entry name" value="C_TYPE_LECTIN_2"/>
    <property type="match status" value="1"/>
</dbReference>
<evidence type="ECO:0000256" key="1">
    <source>
        <dbReference type="ARBA" id="ARBA00023157"/>
    </source>
</evidence>
<feature type="non-terminal residue" evidence="3">
    <location>
        <position position="284"/>
    </location>
</feature>
<keyword evidence="1" id="KW-1015">Disulfide bond</keyword>
<feature type="domain" description="C-type lectin" evidence="2">
    <location>
        <begin position="154"/>
        <end position="270"/>
    </location>
</feature>
<dbReference type="Proteomes" id="UP001217089">
    <property type="component" value="Unassembled WGS sequence"/>
</dbReference>
<dbReference type="EMBL" id="JARBDR010000349">
    <property type="protein sequence ID" value="KAJ8313471.1"/>
    <property type="molecule type" value="Genomic_DNA"/>
</dbReference>
<evidence type="ECO:0000313" key="4">
    <source>
        <dbReference type="Proteomes" id="UP001217089"/>
    </source>
</evidence>
<accession>A0ABQ9FA34</accession>
<dbReference type="InterPro" id="IPR018378">
    <property type="entry name" value="C-type_lectin_CS"/>
</dbReference>
<name>A0ABQ9FA34_TEGGR</name>
<dbReference type="InterPro" id="IPR016187">
    <property type="entry name" value="CTDL_fold"/>
</dbReference>
<sequence>MCYQHLLPPPTLMSVKSKKGIVSTYALKSESSKVQDSGQLLKANMIVICTICGHVFQIWHNRIRMHSNNINNLNVAEIDKRKKIALKCLICNFLFCFSYVDVNTATCNFSSLITYMLTAKELNMFCNNFIFIAVIGIYLTDNSASQCSSGWTQHESLCYWFSGQRLPWASAEATCNVFLSKLAEPRTLSAARYITGRAGELNDHFWIGVTDLIVENEWIYASDRSPVKVTNWARGEPQGFQTENCVACYSGSHGLWADVPCTYAERFVCESPLNNGEEIVVRIS</sequence>
<protein>
    <recommendedName>
        <fullName evidence="2">C-type lectin domain-containing protein</fullName>
    </recommendedName>
</protein>
<dbReference type="Pfam" id="PF00059">
    <property type="entry name" value="Lectin_C"/>
    <property type="match status" value="1"/>
</dbReference>
<dbReference type="CDD" id="cd00037">
    <property type="entry name" value="CLECT"/>
    <property type="match status" value="1"/>
</dbReference>
<dbReference type="PROSITE" id="PS00615">
    <property type="entry name" value="C_TYPE_LECTIN_1"/>
    <property type="match status" value="1"/>
</dbReference>
<gene>
    <name evidence="3" type="ORF">KUTeg_008977</name>
</gene>
<dbReference type="SUPFAM" id="SSF56436">
    <property type="entry name" value="C-type lectin-like"/>
    <property type="match status" value="1"/>
</dbReference>
<evidence type="ECO:0000313" key="3">
    <source>
        <dbReference type="EMBL" id="KAJ8313471.1"/>
    </source>
</evidence>
<dbReference type="InterPro" id="IPR016186">
    <property type="entry name" value="C-type_lectin-like/link_sf"/>
</dbReference>
<reference evidence="3 4" key="1">
    <citation type="submission" date="2022-12" db="EMBL/GenBank/DDBJ databases">
        <title>Chromosome-level genome of Tegillarca granosa.</title>
        <authorList>
            <person name="Kim J."/>
        </authorList>
    </citation>
    <scope>NUCLEOTIDE SEQUENCE [LARGE SCALE GENOMIC DNA]</scope>
    <source>
        <strain evidence="3">Teg-2019</strain>
        <tissue evidence="3">Adductor muscle</tissue>
    </source>
</reference>
<keyword evidence="4" id="KW-1185">Reference proteome</keyword>
<dbReference type="PANTHER" id="PTHR22801">
    <property type="entry name" value="LITHOSTATHINE"/>
    <property type="match status" value="1"/>
</dbReference>
<comment type="caution">
    <text evidence="3">The sequence shown here is derived from an EMBL/GenBank/DDBJ whole genome shotgun (WGS) entry which is preliminary data.</text>
</comment>
<dbReference type="InterPro" id="IPR050801">
    <property type="entry name" value="Ca-Dep_Lectins_ImmuneDev"/>
</dbReference>
<proteinExistence type="predicted"/>
<dbReference type="InterPro" id="IPR001304">
    <property type="entry name" value="C-type_lectin-like"/>
</dbReference>
<dbReference type="PANTHER" id="PTHR22801:SF63">
    <property type="entry name" value="C-TYPE LECTIN DOMAIN-CONTAINING PROTEIN"/>
    <property type="match status" value="1"/>
</dbReference>
<organism evidence="3 4">
    <name type="scientific">Tegillarca granosa</name>
    <name type="common">Malaysian cockle</name>
    <name type="synonym">Anadara granosa</name>
    <dbReference type="NCBI Taxonomy" id="220873"/>
    <lineage>
        <taxon>Eukaryota</taxon>
        <taxon>Metazoa</taxon>
        <taxon>Spiralia</taxon>
        <taxon>Lophotrochozoa</taxon>
        <taxon>Mollusca</taxon>
        <taxon>Bivalvia</taxon>
        <taxon>Autobranchia</taxon>
        <taxon>Pteriomorphia</taxon>
        <taxon>Arcoida</taxon>
        <taxon>Arcoidea</taxon>
        <taxon>Arcidae</taxon>
        <taxon>Tegillarca</taxon>
    </lineage>
</organism>